<dbReference type="Proteomes" id="UP001386955">
    <property type="component" value="Unassembled WGS sequence"/>
</dbReference>
<proteinExistence type="inferred from homology"/>
<dbReference type="FunFam" id="3.40.140.10:FF:000011">
    <property type="entry name" value="tRNA-specific adenosine deaminase"/>
    <property type="match status" value="1"/>
</dbReference>
<evidence type="ECO:0000256" key="4">
    <source>
        <dbReference type="ARBA" id="ARBA00022833"/>
    </source>
</evidence>
<name>A0AAN9S963_PSOTE</name>
<comment type="similarity">
    <text evidence="1">Belongs to the cytidine and deoxycytidylate deaminase family.</text>
</comment>
<evidence type="ECO:0000259" key="6">
    <source>
        <dbReference type="PROSITE" id="PS51747"/>
    </source>
</evidence>
<dbReference type="SUPFAM" id="SSF53927">
    <property type="entry name" value="Cytidine deaminase-like"/>
    <property type="match status" value="1"/>
</dbReference>
<feature type="signal peptide" evidence="5">
    <location>
        <begin position="1"/>
        <end position="16"/>
    </location>
</feature>
<keyword evidence="4" id="KW-0862">Zinc</keyword>
<protein>
    <recommendedName>
        <fullName evidence="6">CMP/dCMP-type deaminase domain-containing protein</fullName>
    </recommendedName>
</protein>
<organism evidence="7 8">
    <name type="scientific">Psophocarpus tetragonolobus</name>
    <name type="common">Winged bean</name>
    <name type="synonym">Dolichos tetragonolobus</name>
    <dbReference type="NCBI Taxonomy" id="3891"/>
    <lineage>
        <taxon>Eukaryota</taxon>
        <taxon>Viridiplantae</taxon>
        <taxon>Streptophyta</taxon>
        <taxon>Embryophyta</taxon>
        <taxon>Tracheophyta</taxon>
        <taxon>Spermatophyta</taxon>
        <taxon>Magnoliopsida</taxon>
        <taxon>eudicotyledons</taxon>
        <taxon>Gunneridae</taxon>
        <taxon>Pentapetalae</taxon>
        <taxon>rosids</taxon>
        <taxon>fabids</taxon>
        <taxon>Fabales</taxon>
        <taxon>Fabaceae</taxon>
        <taxon>Papilionoideae</taxon>
        <taxon>50 kb inversion clade</taxon>
        <taxon>NPAAA clade</taxon>
        <taxon>indigoferoid/millettioid clade</taxon>
        <taxon>Phaseoleae</taxon>
        <taxon>Psophocarpus</taxon>
    </lineage>
</organism>
<reference evidence="7 8" key="1">
    <citation type="submission" date="2024-01" db="EMBL/GenBank/DDBJ databases">
        <title>The genomes of 5 underutilized Papilionoideae crops provide insights into root nodulation and disease resistanc.</title>
        <authorList>
            <person name="Jiang F."/>
        </authorList>
    </citation>
    <scope>NUCLEOTIDE SEQUENCE [LARGE SCALE GENOMIC DNA]</scope>
    <source>
        <strain evidence="7">DUOXIRENSHENG_FW03</strain>
        <tissue evidence="7">Leaves</tissue>
    </source>
</reference>
<dbReference type="GO" id="GO:0006152">
    <property type="term" value="P:purine nucleoside catabolic process"/>
    <property type="evidence" value="ECO:0007669"/>
    <property type="project" value="TreeGrafter"/>
</dbReference>
<dbReference type="CDD" id="cd01285">
    <property type="entry name" value="nucleoside_deaminase"/>
    <property type="match status" value="1"/>
</dbReference>
<dbReference type="GO" id="GO:0047974">
    <property type="term" value="F:guanosine deaminase activity"/>
    <property type="evidence" value="ECO:0007669"/>
    <property type="project" value="TreeGrafter"/>
</dbReference>
<dbReference type="PANTHER" id="PTHR11079:SF161">
    <property type="entry name" value="CMP_DCMP-TYPE DEAMINASE DOMAIN-CONTAINING PROTEIN"/>
    <property type="match status" value="1"/>
</dbReference>
<comment type="caution">
    <text evidence="7">The sequence shown here is derived from an EMBL/GenBank/DDBJ whole genome shotgun (WGS) entry which is preliminary data.</text>
</comment>
<gene>
    <name evidence="7" type="ORF">VNO78_20333</name>
</gene>
<feature type="chain" id="PRO_5042864899" description="CMP/dCMP-type deaminase domain-containing protein" evidence="5">
    <location>
        <begin position="17"/>
        <end position="187"/>
    </location>
</feature>
<dbReference type="Gene3D" id="3.40.140.10">
    <property type="entry name" value="Cytidine Deaminase, domain 2"/>
    <property type="match status" value="1"/>
</dbReference>
<keyword evidence="3" id="KW-0378">Hydrolase</keyword>
<sequence length="187" mass="20615">MLLLLAVKFFIVITFASRSVSLCFDNRSEEDRENKFLTVAIEEAYKSVENGNGGPFGAVIVRNGEIVASSHNMVVSNTDPSAHAEIITIRQACRKLNQIQLSDCEIYTSCEPCPMCLCAIHFAKIKKLVYGAKAEAAVAVGFDSIIVDALNTRFYQKLNLEIKKAEGSVVVMAEQVFKKSKDKCTQP</sequence>
<accession>A0AAN9S963</accession>
<dbReference type="PANTHER" id="PTHR11079">
    <property type="entry name" value="CYTOSINE DEAMINASE FAMILY MEMBER"/>
    <property type="match status" value="1"/>
</dbReference>
<evidence type="ECO:0000256" key="1">
    <source>
        <dbReference type="ARBA" id="ARBA00006576"/>
    </source>
</evidence>
<keyword evidence="5" id="KW-0732">Signal</keyword>
<evidence type="ECO:0000256" key="3">
    <source>
        <dbReference type="ARBA" id="ARBA00022801"/>
    </source>
</evidence>
<dbReference type="Pfam" id="PF00383">
    <property type="entry name" value="dCMP_cyt_deam_1"/>
    <property type="match status" value="1"/>
</dbReference>
<dbReference type="GO" id="GO:0046872">
    <property type="term" value="F:metal ion binding"/>
    <property type="evidence" value="ECO:0007669"/>
    <property type="project" value="UniProtKB-KW"/>
</dbReference>
<dbReference type="InterPro" id="IPR016193">
    <property type="entry name" value="Cytidine_deaminase-like"/>
</dbReference>
<evidence type="ECO:0000256" key="5">
    <source>
        <dbReference type="SAM" id="SignalP"/>
    </source>
</evidence>
<keyword evidence="8" id="KW-1185">Reference proteome</keyword>
<evidence type="ECO:0000313" key="8">
    <source>
        <dbReference type="Proteomes" id="UP001386955"/>
    </source>
</evidence>
<dbReference type="AlphaFoldDB" id="A0AAN9S963"/>
<evidence type="ECO:0000256" key="2">
    <source>
        <dbReference type="ARBA" id="ARBA00022723"/>
    </source>
</evidence>
<dbReference type="PROSITE" id="PS51747">
    <property type="entry name" value="CYT_DCMP_DEAMINASES_2"/>
    <property type="match status" value="1"/>
</dbReference>
<evidence type="ECO:0000313" key="7">
    <source>
        <dbReference type="EMBL" id="KAK7391909.1"/>
    </source>
</evidence>
<dbReference type="InterPro" id="IPR002125">
    <property type="entry name" value="CMP_dCMP_dom"/>
</dbReference>
<dbReference type="EMBL" id="JAYMYS010000005">
    <property type="protein sequence ID" value="KAK7391909.1"/>
    <property type="molecule type" value="Genomic_DNA"/>
</dbReference>
<keyword evidence="2" id="KW-0479">Metal-binding</keyword>
<feature type="domain" description="CMP/dCMP-type deaminase" evidence="6">
    <location>
        <begin position="31"/>
        <end position="141"/>
    </location>
</feature>